<evidence type="ECO:0000313" key="1">
    <source>
        <dbReference type="EMBL" id="PQA98158.1"/>
    </source>
</evidence>
<reference evidence="2" key="2">
    <citation type="submission" date="2017-01" db="EMBL/GenBank/DDBJ databases">
        <authorList>
            <person name="Mah S.A."/>
            <person name="Swanson W.J."/>
            <person name="Moy G.W."/>
            <person name="Vacquier V.D."/>
        </authorList>
    </citation>
    <scope>NUCLEOTIDE SEQUENCE [LARGE SCALE GENOMIC DNA]</scope>
    <source>
        <strain evidence="2">DSM 21068</strain>
    </source>
</reference>
<reference evidence="1 4" key="1">
    <citation type="submission" date="2016-11" db="EMBL/GenBank/DDBJ databases">
        <title>Whole genomes of Flavobacteriaceae.</title>
        <authorList>
            <person name="Stine C."/>
            <person name="Li C."/>
            <person name="Tadesse D."/>
        </authorList>
    </citation>
    <scope>NUCLEOTIDE SEQUENCE [LARGE SCALE GENOMIC DNA]</scope>
    <source>
        <strain evidence="1 4">DSM 21068</strain>
    </source>
</reference>
<evidence type="ECO:0000313" key="4">
    <source>
        <dbReference type="Proteomes" id="UP000238314"/>
    </source>
</evidence>
<accession>A0A1N7MA55</accession>
<evidence type="ECO:0000313" key="2">
    <source>
        <dbReference type="EMBL" id="SIS82986.1"/>
    </source>
</evidence>
<keyword evidence="1" id="KW-0031">Aminopeptidase</keyword>
<keyword evidence="1" id="KW-0645">Protease</keyword>
<dbReference type="Proteomes" id="UP000238314">
    <property type="component" value="Unassembled WGS sequence"/>
</dbReference>
<dbReference type="GO" id="GO:0004177">
    <property type="term" value="F:aminopeptidase activity"/>
    <property type="evidence" value="ECO:0007669"/>
    <property type="project" value="UniProtKB-KW"/>
</dbReference>
<gene>
    <name evidence="1" type="ORF">B0A70_00815</name>
    <name evidence="2" type="ORF">SAMN05421796_104109</name>
</gene>
<sequence length="938" mass="109160">MKKFSIVIISFLGFVQISAQKDSIFINAKLSADRKTLEVEQQIVYHNQSNKDLDSLKLLNWVAAYNNRKTALVYRKLEDRNNRLHFAKQDEVGKLLEISISKDNQNFIIPKKEEENLYLLLQNPIKIGESVVLNLKYKLQLPDKKFTGYGTSANNSSLKYFFIVPDHFDTGNNLSRSYLDIEESVNFNTFWKINLILPTEFHAQGNLNQTAENTFEGDLDSDPEFIISKEKFPILNVYSESFKTEIKLGYPITDQEKQNMEFFLPLQLKFIEDRIGAIPEQIFISEKFKAKEDFFGNNDINFWKFNFKLFSDAEKIDQDYFGIISKKVLDEKIIADKQNFHWFKNGLKSYLEIQYLKKFYHDAKLLGNLTETKLLGIKPVKFFHASKVKLLDRYGLAYQYIMTQNLDQKIGEKYADLSNFNDNAISHFETGSLFSYTAEKVGENNFTILVKDYIAENTDKQINPEEFLQRLAEKETSSEYLSNFFKHKNRDNFNLKNFKTKDDNVEVRITKNTNENIPVKLETENRAGFKKSYWLETEKNKKLTTFEIPAEDIYKITLNNGYIFPEPSYRDNYLYTKGIFSNSKKIKLKLIKDIPNPEFNEIYLNPRIRFSNAYDKFLLGMNFKNQSLFDQKFSYSITPYFSTGTRKMVGSGAVSYSFLPAESFMRALTVGFSAAQFHYDYELAYSRISASAGISFTKNPRSTVSRGLAVSYNYYERDLSAKMIANRDYSKYNLWSVGYGYTDNQMIHEKSLSVSTQGMEDYNKVTAEGFYRWEFAPRQKLSLRLFAGYFVRNETRNNTFNYGISRVSDYSFSYNLLGQSATEGLLSQQYILADGGFKSFIPGTVNQWITSFNVDTSVWKIFHVYADAGVYKNKNFDPKFIWDSGVKVRLIPDFLEIYLPVQSSLGFEPGFKDYGKRIRYTLILNLGTIINAARRGWY</sequence>
<keyword evidence="4" id="KW-1185">Reference proteome</keyword>
<dbReference type="STRING" id="551459.SAMN05421796_104109"/>
<reference evidence="3" key="3">
    <citation type="submission" date="2017-01" db="EMBL/GenBank/DDBJ databases">
        <authorList>
            <person name="Varghese N."/>
            <person name="Submissions S."/>
        </authorList>
    </citation>
    <scope>NUCLEOTIDE SEQUENCE [LARGE SCALE GENOMIC DNA]</scope>
    <source>
        <strain evidence="3">DSM 21068</strain>
    </source>
</reference>
<protein>
    <submittedName>
        <fullName evidence="1">Aminopeptidase</fullName>
    </submittedName>
</protein>
<dbReference type="Gene3D" id="1.10.390.10">
    <property type="entry name" value="Neutral Protease Domain 2"/>
    <property type="match status" value="1"/>
</dbReference>
<evidence type="ECO:0000313" key="3">
    <source>
        <dbReference type="Proteomes" id="UP000186246"/>
    </source>
</evidence>
<name>A0A1N7MA55_9FLAO</name>
<keyword evidence="1" id="KW-0378">Hydrolase</keyword>
<dbReference type="AlphaFoldDB" id="A0A1N7MA55"/>
<dbReference type="RefSeq" id="WP_076451515.1">
    <property type="nucleotide sequence ID" value="NZ_FTOJ01000004.1"/>
</dbReference>
<proteinExistence type="predicted"/>
<dbReference type="InterPro" id="IPR027268">
    <property type="entry name" value="Peptidase_M4/M1_CTD_sf"/>
</dbReference>
<dbReference type="EMBL" id="MUGO01000001">
    <property type="protein sequence ID" value="PQA98158.1"/>
    <property type="molecule type" value="Genomic_DNA"/>
</dbReference>
<dbReference type="EMBL" id="FTOJ01000004">
    <property type="protein sequence ID" value="SIS82986.1"/>
    <property type="molecule type" value="Genomic_DNA"/>
</dbReference>
<dbReference type="Proteomes" id="UP000186246">
    <property type="component" value="Unassembled WGS sequence"/>
</dbReference>
<organism evidence="2 3">
    <name type="scientific">Chryseobacterium piscicola</name>
    <dbReference type="NCBI Taxonomy" id="551459"/>
    <lineage>
        <taxon>Bacteria</taxon>
        <taxon>Pseudomonadati</taxon>
        <taxon>Bacteroidota</taxon>
        <taxon>Flavobacteriia</taxon>
        <taxon>Flavobacteriales</taxon>
        <taxon>Weeksellaceae</taxon>
        <taxon>Chryseobacterium group</taxon>
        <taxon>Chryseobacterium</taxon>
    </lineage>
</organism>